<dbReference type="Proteomes" id="UP001589587">
    <property type="component" value="Unassembled WGS sequence"/>
</dbReference>
<gene>
    <name evidence="2" type="ORF">ACFFQ6_02165</name>
</gene>
<dbReference type="PROSITE" id="PS51257">
    <property type="entry name" value="PROKAR_LIPOPROTEIN"/>
    <property type="match status" value="1"/>
</dbReference>
<reference evidence="2 3" key="1">
    <citation type="submission" date="2024-09" db="EMBL/GenBank/DDBJ databases">
        <authorList>
            <person name="Sun Q."/>
            <person name="Mori K."/>
        </authorList>
    </citation>
    <scope>NUCLEOTIDE SEQUENCE [LARGE SCALE GENOMIC DNA]</scope>
    <source>
        <strain evidence="2 3">JCM 11411</strain>
    </source>
</reference>
<accession>A0ABV5X9W8</accession>
<organism evidence="2 3">
    <name type="scientific">Rhodococcus baikonurensis</name>
    <dbReference type="NCBI Taxonomy" id="172041"/>
    <lineage>
        <taxon>Bacteria</taxon>
        <taxon>Bacillati</taxon>
        <taxon>Actinomycetota</taxon>
        <taxon>Actinomycetes</taxon>
        <taxon>Mycobacteriales</taxon>
        <taxon>Nocardiaceae</taxon>
        <taxon>Rhodococcus</taxon>
        <taxon>Rhodococcus erythropolis group</taxon>
    </lineage>
</organism>
<dbReference type="EMBL" id="JBHMAS010000002">
    <property type="protein sequence ID" value="MFB9778472.1"/>
    <property type="molecule type" value="Genomic_DNA"/>
</dbReference>
<evidence type="ECO:0008006" key="4">
    <source>
        <dbReference type="Google" id="ProtNLM"/>
    </source>
</evidence>
<evidence type="ECO:0000256" key="1">
    <source>
        <dbReference type="SAM" id="SignalP"/>
    </source>
</evidence>
<evidence type="ECO:0000313" key="2">
    <source>
        <dbReference type="EMBL" id="MFB9778472.1"/>
    </source>
</evidence>
<name>A0ABV5X9W8_9NOCA</name>
<feature type="chain" id="PRO_5045533542" description="Lipoprotein" evidence="1">
    <location>
        <begin position="21"/>
        <end position="96"/>
    </location>
</feature>
<evidence type="ECO:0000313" key="3">
    <source>
        <dbReference type="Proteomes" id="UP001589587"/>
    </source>
</evidence>
<proteinExistence type="predicted"/>
<dbReference type="RefSeq" id="WP_378373774.1">
    <property type="nucleotide sequence ID" value="NZ_JBHMAS010000002.1"/>
</dbReference>
<feature type="signal peptide" evidence="1">
    <location>
        <begin position="1"/>
        <end position="20"/>
    </location>
</feature>
<keyword evidence="1" id="KW-0732">Signal</keyword>
<sequence length="96" mass="10126">MKRIMLGIAIPLALTLTACGGDGGDAEPRELASTCDDAYALLEAFGTVEATLARLQSPGWNDVPALADSDSMWDMYTPRQQTVVVNSLHAAARGTC</sequence>
<comment type="caution">
    <text evidence="2">The sequence shown here is derived from an EMBL/GenBank/DDBJ whole genome shotgun (WGS) entry which is preliminary data.</text>
</comment>
<keyword evidence="3" id="KW-1185">Reference proteome</keyword>
<protein>
    <recommendedName>
        <fullName evidence="4">Lipoprotein</fullName>
    </recommendedName>
</protein>